<sequence>MEDSNKNKDEKINIKLEEIDIDQEGDSYISIHQMIDYDNLQQDSKDFDLHLPKTENVFLNEDMQTESKYSINMLTGDEILDTTRNIHASGSFPYPGGSLLNVSAKNLRKRPFNIEYLFEDKEVFIKIDSIFAFDLSICKICSFSSKKGNLGDIYNHASIHTNKIGTKWTPKNIRINFDYYVCTLCHIRIMKKDDIQIHMQIHKTEMFSNAIVDVKTVQNLKGKKAELHCCEICNAAFTKYLGIFIHLKDHHPEEADDVVEAKYNDNLNPVSSGHSLETPFHNGGTIKQTRHVEVEIDNTGKYIPYGWQRKVYQSSKRGKKGRYMVSYISPFGHSLYAKSGVSKYIEKLESDGITLLVSLEDLNFSILSHKLPKVVHRPKKRRFFFQPTSCN</sequence>
<reference evidence="2 3" key="1">
    <citation type="submission" date="2024-05" db="EMBL/GenBank/DDBJ databases">
        <authorList>
            <person name="Wallberg A."/>
        </authorList>
    </citation>
    <scope>NUCLEOTIDE SEQUENCE [LARGE SCALE GENOMIC DNA]</scope>
</reference>
<dbReference type="SMART" id="SM00391">
    <property type="entry name" value="MBD"/>
    <property type="match status" value="1"/>
</dbReference>
<dbReference type="GO" id="GO:0003677">
    <property type="term" value="F:DNA binding"/>
    <property type="evidence" value="ECO:0007669"/>
    <property type="project" value="InterPro"/>
</dbReference>
<gene>
    <name evidence="2" type="ORF">MNOR_LOCUS5420</name>
</gene>
<dbReference type="InterPro" id="IPR016177">
    <property type="entry name" value="DNA-bd_dom_sf"/>
</dbReference>
<evidence type="ECO:0000313" key="3">
    <source>
        <dbReference type="Proteomes" id="UP001497623"/>
    </source>
</evidence>
<dbReference type="Gene3D" id="3.30.160.60">
    <property type="entry name" value="Classic Zinc Finger"/>
    <property type="match status" value="1"/>
</dbReference>
<dbReference type="PROSITE" id="PS00028">
    <property type="entry name" value="ZINC_FINGER_C2H2_1"/>
    <property type="match status" value="2"/>
</dbReference>
<dbReference type="Proteomes" id="UP001497623">
    <property type="component" value="Unassembled WGS sequence"/>
</dbReference>
<protein>
    <recommendedName>
        <fullName evidence="1">MBD domain-containing protein</fullName>
    </recommendedName>
</protein>
<dbReference type="InterPro" id="IPR001739">
    <property type="entry name" value="Methyl_CpG_DNA-bd"/>
</dbReference>
<accession>A0AAV2PW27</accession>
<dbReference type="PROSITE" id="PS50982">
    <property type="entry name" value="MBD"/>
    <property type="match status" value="1"/>
</dbReference>
<keyword evidence="3" id="KW-1185">Reference proteome</keyword>
<organism evidence="2 3">
    <name type="scientific">Meganyctiphanes norvegica</name>
    <name type="common">Northern krill</name>
    <name type="synonym">Thysanopoda norvegica</name>
    <dbReference type="NCBI Taxonomy" id="48144"/>
    <lineage>
        <taxon>Eukaryota</taxon>
        <taxon>Metazoa</taxon>
        <taxon>Ecdysozoa</taxon>
        <taxon>Arthropoda</taxon>
        <taxon>Crustacea</taxon>
        <taxon>Multicrustacea</taxon>
        <taxon>Malacostraca</taxon>
        <taxon>Eumalacostraca</taxon>
        <taxon>Eucarida</taxon>
        <taxon>Euphausiacea</taxon>
        <taxon>Euphausiidae</taxon>
        <taxon>Meganyctiphanes</taxon>
    </lineage>
</organism>
<evidence type="ECO:0000259" key="1">
    <source>
        <dbReference type="PROSITE" id="PS50982"/>
    </source>
</evidence>
<dbReference type="SMART" id="SM00355">
    <property type="entry name" value="ZnF_C2H2"/>
    <property type="match status" value="2"/>
</dbReference>
<proteinExistence type="predicted"/>
<name>A0AAV2PW27_MEGNR</name>
<dbReference type="InterPro" id="IPR013087">
    <property type="entry name" value="Znf_C2H2_type"/>
</dbReference>
<feature type="domain" description="MBD" evidence="1">
    <location>
        <begin position="293"/>
        <end position="369"/>
    </location>
</feature>
<dbReference type="EMBL" id="CAXKWB010002088">
    <property type="protein sequence ID" value="CAL4066173.1"/>
    <property type="molecule type" value="Genomic_DNA"/>
</dbReference>
<dbReference type="AlphaFoldDB" id="A0AAV2PW27"/>
<evidence type="ECO:0000313" key="2">
    <source>
        <dbReference type="EMBL" id="CAL4066173.1"/>
    </source>
</evidence>
<dbReference type="SUPFAM" id="SSF54171">
    <property type="entry name" value="DNA-binding domain"/>
    <property type="match status" value="1"/>
</dbReference>
<dbReference type="Gene3D" id="3.30.890.10">
    <property type="entry name" value="Methyl-cpg-binding Protein 2, Chain A"/>
    <property type="match status" value="1"/>
</dbReference>
<dbReference type="Pfam" id="PF01429">
    <property type="entry name" value="MBD"/>
    <property type="match status" value="1"/>
</dbReference>
<comment type="caution">
    <text evidence="2">The sequence shown here is derived from an EMBL/GenBank/DDBJ whole genome shotgun (WGS) entry which is preliminary data.</text>
</comment>